<evidence type="ECO:0000313" key="2">
    <source>
        <dbReference type="EMBL" id="VEU75976.1"/>
    </source>
</evidence>
<organism evidence="2 3">
    <name type="scientific">Mycoplasmopsis columboralis</name>
    <dbReference type="NCBI Taxonomy" id="171282"/>
    <lineage>
        <taxon>Bacteria</taxon>
        <taxon>Bacillati</taxon>
        <taxon>Mycoplasmatota</taxon>
        <taxon>Mycoplasmoidales</taxon>
        <taxon>Metamycoplasmataceae</taxon>
        <taxon>Mycoplasmopsis</taxon>
    </lineage>
</organism>
<dbReference type="Proteomes" id="UP000289497">
    <property type="component" value="Chromosome"/>
</dbReference>
<reference evidence="2 3" key="1">
    <citation type="submission" date="2019-01" db="EMBL/GenBank/DDBJ databases">
        <authorList>
            <consortium name="Pathogen Informatics"/>
        </authorList>
    </citation>
    <scope>NUCLEOTIDE SEQUENCE [LARGE SCALE GENOMIC DNA]</scope>
    <source>
        <strain evidence="2 3">NCTC10179</strain>
    </source>
</reference>
<accession>A0A449B5W5</accession>
<dbReference type="KEGG" id="mcou:NCTC10179_00133"/>
<proteinExistence type="predicted"/>
<keyword evidence="3" id="KW-1185">Reference proteome</keyword>
<dbReference type="RefSeq" id="WP_036434511.1">
    <property type="nucleotide sequence ID" value="NZ_LR215039.1"/>
</dbReference>
<keyword evidence="1" id="KW-0812">Transmembrane</keyword>
<keyword evidence="1" id="KW-1133">Transmembrane helix</keyword>
<protein>
    <submittedName>
        <fullName evidence="2">Uncharacterized protein</fullName>
    </submittedName>
</protein>
<dbReference type="EMBL" id="LR215039">
    <property type="protein sequence ID" value="VEU75976.1"/>
    <property type="molecule type" value="Genomic_DNA"/>
</dbReference>
<keyword evidence="1" id="KW-0472">Membrane</keyword>
<name>A0A449B5W5_9BACT</name>
<feature type="transmembrane region" description="Helical" evidence="1">
    <location>
        <begin position="81"/>
        <end position="101"/>
    </location>
</feature>
<feature type="transmembrane region" description="Helical" evidence="1">
    <location>
        <begin position="54"/>
        <end position="75"/>
    </location>
</feature>
<gene>
    <name evidence="2" type="ORF">NCTC10179_00133</name>
</gene>
<dbReference type="AlphaFoldDB" id="A0A449B5W5"/>
<sequence length="134" mass="15253">MTILLNETQETIEAVNAKHEFILIGVWLGVALVGYLLGIFLYKKTSFFKGIKTWMVIALPFLILAIIAIPMLIASVHYLTITYSATIPAVFLLGIAMSVIYDRFGEWQERKKVAHEQVNALKKEKKNNKENKKQ</sequence>
<evidence type="ECO:0000313" key="3">
    <source>
        <dbReference type="Proteomes" id="UP000289497"/>
    </source>
</evidence>
<evidence type="ECO:0000256" key="1">
    <source>
        <dbReference type="SAM" id="Phobius"/>
    </source>
</evidence>
<feature type="transmembrane region" description="Helical" evidence="1">
    <location>
        <begin position="21"/>
        <end position="42"/>
    </location>
</feature>